<dbReference type="Gene3D" id="2.40.170.20">
    <property type="entry name" value="TonB-dependent receptor, beta-barrel domain"/>
    <property type="match status" value="1"/>
</dbReference>
<name>A0A2W5MYL6_RHOSU</name>
<dbReference type="Pfam" id="PF07660">
    <property type="entry name" value="STN"/>
    <property type="match status" value="1"/>
</dbReference>
<dbReference type="InterPro" id="IPR010105">
    <property type="entry name" value="TonB_sidphr_rcpt"/>
</dbReference>
<keyword evidence="7" id="KW-0408">Iron</keyword>
<dbReference type="InterPro" id="IPR000531">
    <property type="entry name" value="Beta-barrel_TonB"/>
</dbReference>
<dbReference type="PROSITE" id="PS52016">
    <property type="entry name" value="TONB_DEPENDENT_REC_3"/>
    <property type="match status" value="1"/>
</dbReference>
<sequence>MRRGVKIGAEGAPERRIISLRSSGSASIMVALSLLGGTAAFLPPVLAQQRAEDPSLAFDIPPGPLSSSIDIFVAATGWEVGFASELVAGKRSAPVFGRMTPAQALSALLAGTGVSARISGPSTAALVPTPSEPSGAEGALLLQDITVEDALLNDWDVPAAYAGGQVSTGARLGMLGNADVMDTPFSVTGYTVQTMRDQQAVTVADVVANDASVRVFTDGLSSAAGVGESFFIRGFSVGAYSFLIDGFGGIAPDRFVPVETMESVEVLKGPNALLNGYTQYGSLGGSVNVVPKRATDEPVTSVTASLASQSVVGAHVDVGRRFGAGKEWGLRFNGILRGGDTAIEGQSTRLGVGTLALDYRGESLRASLDAGYVSQRTDVPTGAAGFGFASDLPVMPAPELDRQIYQDWEYAETESVYGLAKFEYDLNASWTAYGGVGFRSYDQRMLATDIFVTGTDGSAIATAYYSPIQGDAATAQLGLRGEFSTGVVDHALNLNASYLFQDMNQESNYYGFFNFDTNIYDAPSVPRPSTEGFSDRPPKYWEIDAPAVTLADTMSLLDGRLLITAGARYQKIKVDVFNPDGSISQAYDEQAVTPAFGVVTKPVEDLSFYANYIEGLQQGPVAWQGTANAGEVFPPVRTKQIEVGVKYDFGTFALTSSLFQITKPSSIITTAPSGVSVFSVDGEQRNRGAELNLFGEIAPSLRLLAGLAYTEGELTKTDDGLYDGNAAVGVPRWQGNLGAEWDPSLVDGLTLSGRVIATGSQYMDQSNARELPGWARVDLGAAYRTRMPGNPLVFRAAVENALNKDYWAGVSDGWVTMGQPRTFKISATVDF</sequence>
<dbReference type="GO" id="GO:0015891">
    <property type="term" value="P:siderophore transport"/>
    <property type="evidence" value="ECO:0007669"/>
    <property type="project" value="InterPro"/>
</dbReference>
<keyword evidence="8 13" id="KW-0798">TonB box</keyword>
<evidence type="ECO:0000256" key="9">
    <source>
        <dbReference type="ARBA" id="ARBA00023136"/>
    </source>
</evidence>
<dbReference type="SMART" id="SM00965">
    <property type="entry name" value="STN"/>
    <property type="match status" value="1"/>
</dbReference>
<dbReference type="InterPro" id="IPR036942">
    <property type="entry name" value="Beta-barrel_TonB_sf"/>
</dbReference>
<dbReference type="Gene3D" id="2.170.130.10">
    <property type="entry name" value="TonB-dependent receptor, plug domain"/>
    <property type="match status" value="1"/>
</dbReference>
<evidence type="ECO:0000256" key="3">
    <source>
        <dbReference type="ARBA" id="ARBA00022448"/>
    </source>
</evidence>
<dbReference type="GO" id="GO:0038023">
    <property type="term" value="F:signaling receptor activity"/>
    <property type="evidence" value="ECO:0007669"/>
    <property type="project" value="InterPro"/>
</dbReference>
<dbReference type="Pfam" id="PF00593">
    <property type="entry name" value="TonB_dep_Rec_b-barrel"/>
    <property type="match status" value="1"/>
</dbReference>
<evidence type="ECO:0000256" key="12">
    <source>
        <dbReference type="PROSITE-ProRule" id="PRU01360"/>
    </source>
</evidence>
<protein>
    <submittedName>
        <fullName evidence="15">TonB-dependent siderophore receptor</fullName>
    </submittedName>
</protein>
<dbReference type="InterPro" id="IPR011662">
    <property type="entry name" value="Secretin/TonB_short_N"/>
</dbReference>
<dbReference type="InterPro" id="IPR012910">
    <property type="entry name" value="Plug_dom"/>
</dbReference>
<comment type="subcellular location">
    <subcellularLocation>
        <location evidence="1 12">Cell outer membrane</location>
        <topology evidence="1 12">Multi-pass membrane protein</topology>
    </subcellularLocation>
</comment>
<evidence type="ECO:0000256" key="6">
    <source>
        <dbReference type="ARBA" id="ARBA00022692"/>
    </source>
</evidence>
<keyword evidence="5" id="KW-0410">Iron transport</keyword>
<evidence type="ECO:0000313" key="16">
    <source>
        <dbReference type="Proteomes" id="UP000249185"/>
    </source>
</evidence>
<dbReference type="Pfam" id="PF07715">
    <property type="entry name" value="Plug"/>
    <property type="match status" value="1"/>
</dbReference>
<evidence type="ECO:0000259" key="14">
    <source>
        <dbReference type="SMART" id="SM00965"/>
    </source>
</evidence>
<evidence type="ECO:0000256" key="11">
    <source>
        <dbReference type="ARBA" id="ARBA00023237"/>
    </source>
</evidence>
<proteinExistence type="inferred from homology"/>
<keyword evidence="3 12" id="KW-0813">Transport</keyword>
<dbReference type="NCBIfam" id="TIGR01783">
    <property type="entry name" value="TonB-siderophor"/>
    <property type="match status" value="1"/>
</dbReference>
<dbReference type="Proteomes" id="UP000249185">
    <property type="component" value="Unassembled WGS sequence"/>
</dbReference>
<gene>
    <name evidence="15" type="ORF">DI556_20625</name>
</gene>
<organism evidence="15 16">
    <name type="scientific">Rhodovulum sulfidophilum</name>
    <name type="common">Rhodobacter sulfidophilus</name>
    <dbReference type="NCBI Taxonomy" id="35806"/>
    <lineage>
        <taxon>Bacteria</taxon>
        <taxon>Pseudomonadati</taxon>
        <taxon>Pseudomonadota</taxon>
        <taxon>Alphaproteobacteria</taxon>
        <taxon>Rhodobacterales</taxon>
        <taxon>Paracoccaceae</taxon>
        <taxon>Rhodovulum</taxon>
    </lineage>
</organism>
<dbReference type="Gene3D" id="3.55.50.30">
    <property type="match status" value="1"/>
</dbReference>
<comment type="caution">
    <text evidence="15">The sequence shown here is derived from an EMBL/GenBank/DDBJ whole genome shotgun (WGS) entry which is preliminary data.</text>
</comment>
<evidence type="ECO:0000313" key="15">
    <source>
        <dbReference type="EMBL" id="PZQ46286.1"/>
    </source>
</evidence>
<evidence type="ECO:0000256" key="5">
    <source>
        <dbReference type="ARBA" id="ARBA00022496"/>
    </source>
</evidence>
<dbReference type="CDD" id="cd01347">
    <property type="entry name" value="ligand_gated_channel"/>
    <property type="match status" value="1"/>
</dbReference>
<evidence type="ECO:0000256" key="4">
    <source>
        <dbReference type="ARBA" id="ARBA00022452"/>
    </source>
</evidence>
<keyword evidence="10 15" id="KW-0675">Receptor</keyword>
<dbReference type="PANTHER" id="PTHR32552:SF82">
    <property type="entry name" value="FCUA PROTEIN"/>
    <property type="match status" value="1"/>
</dbReference>
<evidence type="ECO:0000256" key="10">
    <source>
        <dbReference type="ARBA" id="ARBA00023170"/>
    </source>
</evidence>
<dbReference type="InterPro" id="IPR039426">
    <property type="entry name" value="TonB-dep_rcpt-like"/>
</dbReference>
<keyword evidence="11 12" id="KW-0998">Cell outer membrane</keyword>
<keyword evidence="6 12" id="KW-0812">Transmembrane</keyword>
<accession>A0A2W5MYL6</accession>
<keyword evidence="9 12" id="KW-0472">Membrane</keyword>
<dbReference type="PANTHER" id="PTHR32552">
    <property type="entry name" value="FERRICHROME IRON RECEPTOR-RELATED"/>
    <property type="match status" value="1"/>
</dbReference>
<keyword evidence="4 12" id="KW-1134">Transmembrane beta strand</keyword>
<evidence type="ECO:0000256" key="13">
    <source>
        <dbReference type="RuleBase" id="RU003357"/>
    </source>
</evidence>
<reference evidence="15 16" key="1">
    <citation type="submission" date="2017-08" db="EMBL/GenBank/DDBJ databases">
        <title>Infants hospitalized years apart are colonized by the same room-sourced microbial strains.</title>
        <authorList>
            <person name="Brooks B."/>
            <person name="Olm M.R."/>
            <person name="Firek B.A."/>
            <person name="Baker R."/>
            <person name="Thomas B.C."/>
            <person name="Morowitz M.J."/>
            <person name="Banfield J.F."/>
        </authorList>
    </citation>
    <scope>NUCLEOTIDE SEQUENCE [LARGE SCALE GENOMIC DNA]</scope>
    <source>
        <strain evidence="15">S2_005_002_R2_34</strain>
    </source>
</reference>
<comment type="similarity">
    <text evidence="2 12 13">Belongs to the TonB-dependent receptor family.</text>
</comment>
<evidence type="ECO:0000256" key="7">
    <source>
        <dbReference type="ARBA" id="ARBA00023004"/>
    </source>
</evidence>
<dbReference type="GO" id="GO:0015344">
    <property type="term" value="F:siderophore uptake transmembrane transporter activity"/>
    <property type="evidence" value="ECO:0007669"/>
    <property type="project" value="TreeGrafter"/>
</dbReference>
<feature type="domain" description="Secretin/TonB short N-terminal" evidence="14">
    <location>
        <begin position="78"/>
        <end position="129"/>
    </location>
</feature>
<dbReference type="InterPro" id="IPR037066">
    <property type="entry name" value="Plug_dom_sf"/>
</dbReference>
<dbReference type="SUPFAM" id="SSF56935">
    <property type="entry name" value="Porins"/>
    <property type="match status" value="1"/>
</dbReference>
<dbReference type="EMBL" id="QFPW01000027">
    <property type="protein sequence ID" value="PZQ46286.1"/>
    <property type="molecule type" value="Genomic_DNA"/>
</dbReference>
<evidence type="ECO:0000256" key="2">
    <source>
        <dbReference type="ARBA" id="ARBA00009810"/>
    </source>
</evidence>
<evidence type="ECO:0000256" key="8">
    <source>
        <dbReference type="ARBA" id="ARBA00023077"/>
    </source>
</evidence>
<dbReference type="GO" id="GO:0009279">
    <property type="term" value="C:cell outer membrane"/>
    <property type="evidence" value="ECO:0007669"/>
    <property type="project" value="UniProtKB-SubCell"/>
</dbReference>
<evidence type="ECO:0000256" key="1">
    <source>
        <dbReference type="ARBA" id="ARBA00004571"/>
    </source>
</evidence>
<keyword evidence="5" id="KW-0406">Ion transport</keyword>
<dbReference type="AlphaFoldDB" id="A0A2W5MYL6"/>